<name>A0AAN8G8Q7_TRICO</name>
<proteinExistence type="predicted"/>
<evidence type="ECO:0000313" key="2">
    <source>
        <dbReference type="Proteomes" id="UP001331761"/>
    </source>
</evidence>
<dbReference type="Proteomes" id="UP001331761">
    <property type="component" value="Unassembled WGS sequence"/>
</dbReference>
<dbReference type="EMBL" id="WIXE01008513">
    <property type="protein sequence ID" value="KAK5979238.1"/>
    <property type="molecule type" value="Genomic_DNA"/>
</dbReference>
<gene>
    <name evidence="1" type="ORF">GCK32_005899</name>
</gene>
<sequence length="108" mass="11626">MANIVLFSGTNSSIRDPYLLQEYDCFLGKKVLSGIFEGTSPLKFAGESKYEGKWEVAIRAAVDKAQSAGLMLLPDAKVVGCHVKLETSAETGAHTLSFECAVAEQAIR</sequence>
<protein>
    <submittedName>
        <fullName evidence="1">Uncharacterized protein</fullName>
    </submittedName>
</protein>
<organism evidence="1 2">
    <name type="scientific">Trichostrongylus colubriformis</name>
    <name type="common">Black scour worm</name>
    <dbReference type="NCBI Taxonomy" id="6319"/>
    <lineage>
        <taxon>Eukaryota</taxon>
        <taxon>Metazoa</taxon>
        <taxon>Ecdysozoa</taxon>
        <taxon>Nematoda</taxon>
        <taxon>Chromadorea</taxon>
        <taxon>Rhabditida</taxon>
        <taxon>Rhabditina</taxon>
        <taxon>Rhabditomorpha</taxon>
        <taxon>Strongyloidea</taxon>
        <taxon>Trichostrongylidae</taxon>
        <taxon>Trichostrongylus</taxon>
    </lineage>
</organism>
<evidence type="ECO:0000313" key="1">
    <source>
        <dbReference type="EMBL" id="KAK5979238.1"/>
    </source>
</evidence>
<accession>A0AAN8G8Q7</accession>
<keyword evidence="2" id="KW-1185">Reference proteome</keyword>
<comment type="caution">
    <text evidence="1">The sequence shown here is derived from an EMBL/GenBank/DDBJ whole genome shotgun (WGS) entry which is preliminary data.</text>
</comment>
<reference evidence="1 2" key="1">
    <citation type="submission" date="2019-10" db="EMBL/GenBank/DDBJ databases">
        <title>Assembly and Annotation for the nematode Trichostrongylus colubriformis.</title>
        <authorList>
            <person name="Martin J."/>
        </authorList>
    </citation>
    <scope>NUCLEOTIDE SEQUENCE [LARGE SCALE GENOMIC DNA]</scope>
    <source>
        <strain evidence="1">G859</strain>
        <tissue evidence="1">Whole worm</tissue>
    </source>
</reference>
<dbReference type="AlphaFoldDB" id="A0AAN8G8Q7"/>